<dbReference type="AlphaFoldDB" id="A0AAD2DDI6"/>
<proteinExistence type="predicted"/>
<sequence length="91" mass="10749">MERFSERAYNNIKEGKCFFMNENCIRILERVEEMPLRDLRGIVCKGPIGFKDFEITKQEFNDAVLYIQNNNLIKLHAIKEDDLIIMAYGVM</sequence>
<dbReference type="Proteomes" id="UP001189143">
    <property type="component" value="Unassembled WGS sequence"/>
</dbReference>
<dbReference type="EMBL" id="CAMTCP010000233">
    <property type="protein sequence ID" value="CAI3608483.1"/>
    <property type="molecule type" value="Genomic_DNA"/>
</dbReference>
<name>A0AAD2DDI6_9CLOT</name>
<organism evidence="1 2">
    <name type="scientific">Clostridium neonatale</name>
    <dbReference type="NCBI Taxonomy" id="137838"/>
    <lineage>
        <taxon>Bacteria</taxon>
        <taxon>Bacillati</taxon>
        <taxon>Bacillota</taxon>
        <taxon>Clostridia</taxon>
        <taxon>Eubacteriales</taxon>
        <taxon>Clostridiaceae</taxon>
        <taxon>Clostridium</taxon>
    </lineage>
</organism>
<evidence type="ECO:0000313" key="1">
    <source>
        <dbReference type="EMBL" id="CAI3608483.1"/>
    </source>
</evidence>
<reference evidence="1" key="1">
    <citation type="submission" date="2022-10" db="EMBL/GenBank/DDBJ databases">
        <authorList>
            <person name="Aires J."/>
            <person name="Mesa V."/>
        </authorList>
    </citation>
    <scope>NUCLEOTIDE SEQUENCE</scope>
    <source>
        <strain evidence="1">Clostridium neonatale JD116</strain>
    </source>
</reference>
<protein>
    <submittedName>
        <fullName evidence="1">Uncharacterized protein</fullName>
    </submittedName>
</protein>
<comment type="caution">
    <text evidence="1">The sequence shown here is derived from an EMBL/GenBank/DDBJ whole genome shotgun (WGS) entry which is preliminary data.</text>
</comment>
<gene>
    <name evidence="1" type="ORF">CNEO2_360002</name>
</gene>
<accession>A0AAD2DDI6</accession>
<evidence type="ECO:0000313" key="2">
    <source>
        <dbReference type="Proteomes" id="UP001189143"/>
    </source>
</evidence>